<name>A0AA44BDW9_9CLOT</name>
<proteinExistence type="predicted"/>
<evidence type="ECO:0000256" key="3">
    <source>
        <dbReference type="SAM" id="Phobius"/>
    </source>
</evidence>
<dbReference type="Proteomes" id="UP000449710">
    <property type="component" value="Unassembled WGS sequence"/>
</dbReference>
<accession>A0AA44BDW9</accession>
<gene>
    <name evidence="4" type="ORF">ISALK_03340</name>
</gene>
<dbReference type="InterPro" id="IPR007813">
    <property type="entry name" value="PilN"/>
</dbReference>
<protein>
    <submittedName>
        <fullName evidence="4">PilN domain-containing protein</fullName>
    </submittedName>
</protein>
<dbReference type="PANTHER" id="PTHR40278:SF1">
    <property type="entry name" value="DNA UTILIZATION PROTEIN HOFN"/>
    <property type="match status" value="1"/>
</dbReference>
<dbReference type="AlphaFoldDB" id="A0AA44BDW9"/>
<keyword evidence="3" id="KW-0812">Transmembrane</keyword>
<sequence>MRDFNFFTDLKPKKKKTTSTSTYVALVVLLAALAIGGSYYYFYTELEEVNDEIDRVEAQLQDEVFIAQHEGVQEMNTRVGEMQQELEEIDQIVFSLESNMVIDNLLINEIAMANPENIAIENINFSDRNVNLEGTSTTKNALALFEHNLRGNERFEGPFIPNIEEVEEDLYTFSLSFHIVEEESPFDIDTPDDLEEEDEEGDADGS</sequence>
<dbReference type="InterPro" id="IPR052534">
    <property type="entry name" value="Extracell_DNA_Util/SecSys_Comp"/>
</dbReference>
<evidence type="ECO:0000313" key="5">
    <source>
        <dbReference type="Proteomes" id="UP000449710"/>
    </source>
</evidence>
<evidence type="ECO:0000256" key="2">
    <source>
        <dbReference type="SAM" id="MobiDB-lite"/>
    </source>
</evidence>
<dbReference type="EMBL" id="SUMG01000002">
    <property type="protein sequence ID" value="NBG87525.1"/>
    <property type="molecule type" value="Genomic_DNA"/>
</dbReference>
<keyword evidence="1" id="KW-0175">Coiled coil</keyword>
<organism evidence="4 5">
    <name type="scientific">Isachenkonia alkalipeptolytica</name>
    <dbReference type="NCBI Taxonomy" id="2565777"/>
    <lineage>
        <taxon>Bacteria</taxon>
        <taxon>Bacillati</taxon>
        <taxon>Bacillota</taxon>
        <taxon>Clostridia</taxon>
        <taxon>Eubacteriales</taxon>
        <taxon>Clostridiaceae</taxon>
        <taxon>Isachenkonia</taxon>
    </lineage>
</organism>
<keyword evidence="5" id="KW-1185">Reference proteome</keyword>
<keyword evidence="3" id="KW-1133">Transmembrane helix</keyword>
<keyword evidence="3" id="KW-0472">Membrane</keyword>
<feature type="region of interest" description="Disordered" evidence="2">
    <location>
        <begin position="184"/>
        <end position="206"/>
    </location>
</feature>
<reference evidence="4 5" key="1">
    <citation type="submission" date="2019-04" db="EMBL/GenBank/DDBJ databases">
        <title>Isachenkonia alkalipeptolytica gen. nov. sp. nov. a new anaerobic, alkiliphilic organothrophic bacterium capable to reduce synthesized ferrihydrite isolated from a soda lake.</title>
        <authorList>
            <person name="Toshchakov S.V."/>
            <person name="Zavarzina D.G."/>
            <person name="Zhilina T.N."/>
            <person name="Kostrikina N.A."/>
            <person name="Kublanov I.V."/>
        </authorList>
    </citation>
    <scope>NUCLEOTIDE SEQUENCE [LARGE SCALE GENOMIC DNA]</scope>
    <source>
        <strain evidence="4 5">Z-1701</strain>
    </source>
</reference>
<dbReference type="PANTHER" id="PTHR40278">
    <property type="entry name" value="DNA UTILIZATION PROTEIN HOFN"/>
    <property type="match status" value="1"/>
</dbReference>
<dbReference type="Pfam" id="PF05137">
    <property type="entry name" value="PilN"/>
    <property type="match status" value="1"/>
</dbReference>
<comment type="caution">
    <text evidence="4">The sequence shown here is derived from an EMBL/GenBank/DDBJ whole genome shotgun (WGS) entry which is preliminary data.</text>
</comment>
<feature type="coiled-coil region" evidence="1">
    <location>
        <begin position="43"/>
        <end position="92"/>
    </location>
</feature>
<dbReference type="RefSeq" id="WP_160719009.1">
    <property type="nucleotide sequence ID" value="NZ_SUMG01000002.1"/>
</dbReference>
<feature type="transmembrane region" description="Helical" evidence="3">
    <location>
        <begin position="21"/>
        <end position="42"/>
    </location>
</feature>
<evidence type="ECO:0000256" key="1">
    <source>
        <dbReference type="SAM" id="Coils"/>
    </source>
</evidence>
<evidence type="ECO:0000313" key="4">
    <source>
        <dbReference type="EMBL" id="NBG87525.1"/>
    </source>
</evidence>